<dbReference type="PANTHER" id="PTHR46052:SF1">
    <property type="entry name" value="PHOSDUCIN-LIKE PROTEIN"/>
    <property type="match status" value="1"/>
</dbReference>
<dbReference type="Pfam" id="PF02114">
    <property type="entry name" value="Phosducin"/>
    <property type="match status" value="1"/>
</dbReference>
<evidence type="ECO:0000256" key="1">
    <source>
        <dbReference type="ARBA" id="ARBA00009686"/>
    </source>
</evidence>
<sequence length="275" mass="31681">MERFFTVHNVIEDLDPDQIHQTSESDFEDSVQSTGAIDQEIKVRSVHDPAGPWNQAEIADSNTWGQPGKKFYQEFQSGNTGPKGVLRDHKLHRQNQQVERELKGKERKMILLRIAKGCVEPHNVEKSLSSDEEFDPFLPQVLSSYNEKRLSQLRQRARCRQFGTLRYISPTEFVDSINVAKEGEMTIVHLYHPDNYACKLINNHLEIIANLHPRIQMLATLALKADKTFSISDLPVFLVYHSSELLETHVNISEKLDGEFTQQKLERFIVNQTQV</sequence>
<feature type="domain" description="Phosducin" evidence="3">
    <location>
        <begin position="140"/>
        <end position="269"/>
    </location>
</feature>
<dbReference type="EMBL" id="FR824238">
    <property type="protein sequence ID" value="CCA23434.1"/>
    <property type="molecule type" value="Genomic_DNA"/>
</dbReference>
<dbReference type="Gene3D" id="3.40.30.10">
    <property type="entry name" value="Glutaredoxin"/>
    <property type="match status" value="1"/>
</dbReference>
<dbReference type="AlphaFoldDB" id="F0WQ29"/>
<proteinExistence type="inferred from homology"/>
<dbReference type="HOGENOM" id="CLU_1002801_0_0_1"/>
<comment type="similarity">
    <text evidence="1">Belongs to the phosducin family.</text>
</comment>
<dbReference type="InterPro" id="IPR024253">
    <property type="entry name" value="Phosducin_thioredoxin-like_dom"/>
</dbReference>
<dbReference type="Gene3D" id="1.10.168.10">
    <property type="entry name" value="Phosducin, domain 2"/>
    <property type="match status" value="1"/>
</dbReference>
<evidence type="ECO:0000313" key="4">
    <source>
        <dbReference type="EMBL" id="CCA23434.1"/>
    </source>
</evidence>
<dbReference type="InterPro" id="IPR023196">
    <property type="entry name" value="Phosducin_N_dom_sf"/>
</dbReference>
<reference evidence="4" key="1">
    <citation type="journal article" date="2011" name="PLoS Biol.">
        <title>Gene gain and loss during evolution of obligate parasitism in the white rust pathogen of Arabidopsis thaliana.</title>
        <authorList>
            <person name="Kemen E."/>
            <person name="Gardiner A."/>
            <person name="Schultz-Larsen T."/>
            <person name="Kemen A.C."/>
            <person name="Balmuth A.L."/>
            <person name="Robert-Seilaniantz A."/>
            <person name="Bailey K."/>
            <person name="Holub E."/>
            <person name="Studholme D.J."/>
            <person name="Maclean D."/>
            <person name="Jones J.D."/>
        </authorList>
    </citation>
    <scope>NUCLEOTIDE SEQUENCE</scope>
</reference>
<dbReference type="InterPro" id="IPR036249">
    <property type="entry name" value="Thioredoxin-like_sf"/>
</dbReference>
<dbReference type="InterPro" id="IPR051499">
    <property type="entry name" value="Phosducin-like_reg"/>
</dbReference>
<reference evidence="4" key="2">
    <citation type="submission" date="2011-02" db="EMBL/GenBank/DDBJ databases">
        <authorList>
            <person name="MacLean D."/>
        </authorList>
    </citation>
    <scope>NUCLEOTIDE SEQUENCE</scope>
</reference>
<evidence type="ECO:0000256" key="2">
    <source>
        <dbReference type="SAM" id="Coils"/>
    </source>
</evidence>
<evidence type="ECO:0000259" key="3">
    <source>
        <dbReference type="Pfam" id="PF02114"/>
    </source>
</evidence>
<dbReference type="PANTHER" id="PTHR46052">
    <property type="entry name" value="PHOSDUCIN-LIKE PROTEIN"/>
    <property type="match status" value="1"/>
</dbReference>
<accession>F0WQ29</accession>
<keyword evidence="2" id="KW-0175">Coiled coil</keyword>
<dbReference type="SUPFAM" id="SSF52833">
    <property type="entry name" value="Thioredoxin-like"/>
    <property type="match status" value="1"/>
</dbReference>
<name>F0WQ29_9STRA</name>
<gene>
    <name evidence="4" type="primary">AlNc14C193G8511</name>
    <name evidence="4" type="ORF">ALNC14_095780</name>
</gene>
<feature type="coiled-coil region" evidence="2">
    <location>
        <begin position="88"/>
        <end position="115"/>
    </location>
</feature>
<protein>
    <submittedName>
        <fullName evidence="4">Uncharacterized protein AlNc14C193G8511</fullName>
    </submittedName>
</protein>
<organism evidence="4">
    <name type="scientific">Albugo laibachii Nc14</name>
    <dbReference type="NCBI Taxonomy" id="890382"/>
    <lineage>
        <taxon>Eukaryota</taxon>
        <taxon>Sar</taxon>
        <taxon>Stramenopiles</taxon>
        <taxon>Oomycota</taxon>
        <taxon>Peronosporomycetes</taxon>
        <taxon>Albuginales</taxon>
        <taxon>Albuginaceae</taxon>
        <taxon>Albugo</taxon>
    </lineage>
</organism>